<sequence length="40" mass="4615">SNEIAIYGEHEIKILGDFYRSSKYQNEQVFPAKINKTGLI</sequence>
<protein>
    <submittedName>
        <fullName evidence="1">13156_t:CDS:1</fullName>
    </submittedName>
</protein>
<evidence type="ECO:0000313" key="2">
    <source>
        <dbReference type="Proteomes" id="UP000789570"/>
    </source>
</evidence>
<organism evidence="1 2">
    <name type="scientific">Funneliformis caledonium</name>
    <dbReference type="NCBI Taxonomy" id="1117310"/>
    <lineage>
        <taxon>Eukaryota</taxon>
        <taxon>Fungi</taxon>
        <taxon>Fungi incertae sedis</taxon>
        <taxon>Mucoromycota</taxon>
        <taxon>Glomeromycotina</taxon>
        <taxon>Glomeromycetes</taxon>
        <taxon>Glomerales</taxon>
        <taxon>Glomeraceae</taxon>
        <taxon>Funneliformis</taxon>
    </lineage>
</organism>
<keyword evidence="2" id="KW-1185">Reference proteome</keyword>
<gene>
    <name evidence="1" type="ORF">FCALED_LOCUS7179</name>
</gene>
<reference evidence="1" key="1">
    <citation type="submission" date="2021-06" db="EMBL/GenBank/DDBJ databases">
        <authorList>
            <person name="Kallberg Y."/>
            <person name="Tangrot J."/>
            <person name="Rosling A."/>
        </authorList>
    </citation>
    <scope>NUCLEOTIDE SEQUENCE</scope>
    <source>
        <strain evidence="1">UK204</strain>
    </source>
</reference>
<name>A0A9N9BQK4_9GLOM</name>
<accession>A0A9N9BQK4</accession>
<proteinExistence type="predicted"/>
<feature type="non-terminal residue" evidence="1">
    <location>
        <position position="1"/>
    </location>
</feature>
<dbReference type="AlphaFoldDB" id="A0A9N9BQK4"/>
<dbReference type="EMBL" id="CAJVPQ010001854">
    <property type="protein sequence ID" value="CAG8572754.1"/>
    <property type="molecule type" value="Genomic_DNA"/>
</dbReference>
<evidence type="ECO:0000313" key="1">
    <source>
        <dbReference type="EMBL" id="CAG8572754.1"/>
    </source>
</evidence>
<comment type="caution">
    <text evidence="1">The sequence shown here is derived from an EMBL/GenBank/DDBJ whole genome shotgun (WGS) entry which is preliminary data.</text>
</comment>
<dbReference type="Proteomes" id="UP000789570">
    <property type="component" value="Unassembled WGS sequence"/>
</dbReference>